<evidence type="ECO:0000259" key="4">
    <source>
        <dbReference type="PROSITE" id="PS50932"/>
    </source>
</evidence>
<keyword evidence="2 5" id="KW-0238">DNA-binding</keyword>
<evidence type="ECO:0000256" key="3">
    <source>
        <dbReference type="ARBA" id="ARBA00023163"/>
    </source>
</evidence>
<keyword evidence="3" id="KW-0804">Transcription</keyword>
<dbReference type="RefSeq" id="WP_310519325.1">
    <property type="nucleotide sequence ID" value="NZ_BAABBS010000001.1"/>
</dbReference>
<name>A0ABU1FGU9_9MICO</name>
<dbReference type="InterPro" id="IPR028082">
    <property type="entry name" value="Peripla_BP_I"/>
</dbReference>
<dbReference type="SUPFAM" id="SSF47413">
    <property type="entry name" value="lambda repressor-like DNA-binding domains"/>
    <property type="match status" value="1"/>
</dbReference>
<dbReference type="Gene3D" id="3.40.50.2300">
    <property type="match status" value="1"/>
</dbReference>
<sequence length="337" mass="35824">MSQTTSPRRVTAADIARSLGISRATVGFVLNDTPGQTISEATRTRVLDEAKRLGYRTNIAARALASGRSRIVLLVLPDWPLDFNLRRNIEEASLALDEAGYALITYTPHPTGHARPLWETLQPDLVMSMTPWAPGQAAAIRAAGVARIIPDPEHATVEEWTEDGPSLQIRHLHDLGHRAIAFAGSADPRVADLVRLRRRAAEQAADSLGLDALPTDDLELTDASARAALSTWRAQGVTAVAAYNDDVAGALVGAALRTGLSVPGELSVIGHDDTPLASMLEPTLSTIRVDTAGLGRFFADLALSAVEGRPAPSVAPELRATLVERASTAPRDATALR</sequence>
<organism evidence="5 6">
    <name type="scientific">Agromyces indicus</name>
    <dbReference type="NCBI Taxonomy" id="758919"/>
    <lineage>
        <taxon>Bacteria</taxon>
        <taxon>Bacillati</taxon>
        <taxon>Actinomycetota</taxon>
        <taxon>Actinomycetes</taxon>
        <taxon>Micrococcales</taxon>
        <taxon>Microbacteriaceae</taxon>
        <taxon>Agromyces</taxon>
    </lineage>
</organism>
<evidence type="ECO:0000313" key="6">
    <source>
        <dbReference type="Proteomes" id="UP001260072"/>
    </source>
</evidence>
<keyword evidence="6" id="KW-1185">Reference proteome</keyword>
<dbReference type="Proteomes" id="UP001260072">
    <property type="component" value="Unassembled WGS sequence"/>
</dbReference>
<keyword evidence="1" id="KW-0805">Transcription regulation</keyword>
<accession>A0ABU1FGU9</accession>
<dbReference type="GO" id="GO:0003677">
    <property type="term" value="F:DNA binding"/>
    <property type="evidence" value="ECO:0007669"/>
    <property type="project" value="UniProtKB-KW"/>
</dbReference>
<dbReference type="PANTHER" id="PTHR30146:SF153">
    <property type="entry name" value="LACTOSE OPERON REPRESSOR"/>
    <property type="match status" value="1"/>
</dbReference>
<dbReference type="InterPro" id="IPR046335">
    <property type="entry name" value="LacI/GalR-like_sensor"/>
</dbReference>
<gene>
    <name evidence="5" type="ORF">RH861_00785</name>
</gene>
<evidence type="ECO:0000256" key="2">
    <source>
        <dbReference type="ARBA" id="ARBA00023125"/>
    </source>
</evidence>
<protein>
    <submittedName>
        <fullName evidence="5">LacI family DNA-binding transcriptional regulator</fullName>
    </submittedName>
</protein>
<dbReference type="PANTHER" id="PTHR30146">
    <property type="entry name" value="LACI-RELATED TRANSCRIPTIONAL REPRESSOR"/>
    <property type="match status" value="1"/>
</dbReference>
<comment type="caution">
    <text evidence="5">The sequence shown here is derived from an EMBL/GenBank/DDBJ whole genome shotgun (WGS) entry which is preliminary data.</text>
</comment>
<dbReference type="SUPFAM" id="SSF53822">
    <property type="entry name" value="Periplasmic binding protein-like I"/>
    <property type="match status" value="1"/>
</dbReference>
<dbReference type="SMART" id="SM00354">
    <property type="entry name" value="HTH_LACI"/>
    <property type="match status" value="1"/>
</dbReference>
<dbReference type="InterPro" id="IPR010982">
    <property type="entry name" value="Lambda_DNA-bd_dom_sf"/>
</dbReference>
<dbReference type="Pfam" id="PF00356">
    <property type="entry name" value="LacI"/>
    <property type="match status" value="1"/>
</dbReference>
<feature type="domain" description="HTH lacI-type" evidence="4">
    <location>
        <begin position="10"/>
        <end position="66"/>
    </location>
</feature>
<dbReference type="Gene3D" id="1.10.260.40">
    <property type="entry name" value="lambda repressor-like DNA-binding domains"/>
    <property type="match status" value="1"/>
</dbReference>
<reference evidence="6" key="1">
    <citation type="submission" date="2023-07" db="EMBL/GenBank/DDBJ databases">
        <title>Description of three actinobacteria isolated from air of manufacturing shop in a pharmaceutical factory.</title>
        <authorList>
            <person name="Zhang D.-F."/>
        </authorList>
    </citation>
    <scope>NUCLEOTIDE SEQUENCE [LARGE SCALE GENOMIC DNA]</scope>
    <source>
        <strain evidence="6">CCTCC AB 2011122</strain>
    </source>
</reference>
<dbReference type="Pfam" id="PF13377">
    <property type="entry name" value="Peripla_BP_3"/>
    <property type="match status" value="1"/>
</dbReference>
<dbReference type="InterPro" id="IPR000843">
    <property type="entry name" value="HTH_LacI"/>
</dbReference>
<dbReference type="EMBL" id="JAVKGS010000001">
    <property type="protein sequence ID" value="MDR5690592.1"/>
    <property type="molecule type" value="Genomic_DNA"/>
</dbReference>
<dbReference type="CDD" id="cd01392">
    <property type="entry name" value="HTH_LacI"/>
    <property type="match status" value="1"/>
</dbReference>
<evidence type="ECO:0000313" key="5">
    <source>
        <dbReference type="EMBL" id="MDR5690592.1"/>
    </source>
</evidence>
<dbReference type="PROSITE" id="PS50932">
    <property type="entry name" value="HTH_LACI_2"/>
    <property type="match status" value="1"/>
</dbReference>
<proteinExistence type="predicted"/>
<evidence type="ECO:0000256" key="1">
    <source>
        <dbReference type="ARBA" id="ARBA00023015"/>
    </source>
</evidence>